<dbReference type="PANTHER" id="PTHR10953">
    <property type="entry name" value="UBIQUITIN-ACTIVATING ENZYME E1"/>
    <property type="match status" value="1"/>
</dbReference>
<dbReference type="Pfam" id="PF00899">
    <property type="entry name" value="ThiF"/>
    <property type="match status" value="1"/>
</dbReference>
<dbReference type="EMBL" id="JAWQEG010002561">
    <property type="protein sequence ID" value="KAK3871146.1"/>
    <property type="molecule type" value="Genomic_DNA"/>
</dbReference>
<dbReference type="SUPFAM" id="SSF69572">
    <property type="entry name" value="Activating enzymes of the ubiquitin-like proteins"/>
    <property type="match status" value="1"/>
</dbReference>
<dbReference type="PANTHER" id="PTHR10953:SF29">
    <property type="entry name" value="NEDD8-ACTIVATING ENZYME E1 REGULATORY SUBUNIT"/>
    <property type="match status" value="1"/>
</dbReference>
<evidence type="ECO:0000259" key="6">
    <source>
        <dbReference type="Pfam" id="PF00899"/>
    </source>
</evidence>
<protein>
    <recommendedName>
        <fullName evidence="3 5">NEDD8-activating enzyme E1 regulatory subunit</fullName>
    </recommendedName>
</protein>
<accession>A0AAE1KBV4</accession>
<evidence type="ECO:0000256" key="5">
    <source>
        <dbReference type="PIRNR" id="PIRNR039099"/>
    </source>
</evidence>
<reference evidence="7" key="1">
    <citation type="submission" date="2023-10" db="EMBL/GenBank/DDBJ databases">
        <title>Genome assemblies of two species of porcelain crab, Petrolisthes cinctipes and Petrolisthes manimaculis (Anomura: Porcellanidae).</title>
        <authorList>
            <person name="Angst P."/>
        </authorList>
    </citation>
    <scope>NUCLEOTIDE SEQUENCE</scope>
    <source>
        <strain evidence="7">PB745_01</strain>
        <tissue evidence="7">Gill</tissue>
    </source>
</reference>
<dbReference type="PIRSF" id="PIRSF039099">
    <property type="entry name" value="APP-BP1"/>
    <property type="match status" value="1"/>
</dbReference>
<evidence type="ECO:0000256" key="4">
    <source>
        <dbReference type="ARBA" id="ARBA00022786"/>
    </source>
</evidence>
<dbReference type="InterPro" id="IPR030667">
    <property type="entry name" value="APP-BP1"/>
</dbReference>
<comment type="similarity">
    <text evidence="2 5">Belongs to the ubiquitin-activating E1 family. ULA1 subfamily.</text>
</comment>
<comment type="caution">
    <text evidence="7">The sequence shown here is derived from an EMBL/GenBank/DDBJ whole genome shotgun (WGS) entry which is preliminary data.</text>
</comment>
<gene>
    <name evidence="7" type="ORF">Pcinc_023708</name>
</gene>
<feature type="domain" description="THIF-type NAD/FAD binding fold" evidence="6">
    <location>
        <begin position="19"/>
        <end position="533"/>
    </location>
</feature>
<comment type="pathway">
    <text evidence="1 5">Protein modification; protein neddylation.</text>
</comment>
<evidence type="ECO:0000313" key="7">
    <source>
        <dbReference type="EMBL" id="KAK3871146.1"/>
    </source>
</evidence>
<keyword evidence="4 5" id="KW-0833">Ubl conjugation pathway</keyword>
<dbReference type="Gene3D" id="3.40.50.720">
    <property type="entry name" value="NAD(P)-binding Rossmann-like Domain"/>
    <property type="match status" value="2"/>
</dbReference>
<keyword evidence="8" id="KW-1185">Reference proteome</keyword>
<sequence>MESSGGTPSCELTDKAKKYDRQLRLWGDHGQVALESGHVCLINASASGTETLKSLVLPGLGSVTIIDDTKVTPQDVGNNFFVESESVGSARGEVTLRLLLELNPEVRGTFVEQPLTEILDNQPDFFTPFSCVVATCLPECTLLTLSKVLWEAKIPLVVVRTYGMIGYLRVQMEEHTVVESHPDNEMPDLRLDRPFPALQKYIDGLDLDSMDHREHSHVPYVVILYKVRQRWIQEHGAAPASYKERKAFAEMVREGMRQKESGSGDTFEENFEEGIKAVNTALLPTTIPSGVQSILNEASSITPSPTTKPFWIMARALHEFITSEGRGALPVRGTIPDMTADSEKYIKVQNLYREQAAQDADWVLRRVQEHSQQLGPRKVISSLESSVKTFCKNAHALRVIKGKSIAEEYKGSINLSEIGSHLENPDSELVWYVMLRAVDQFQSEFRAYPGYFQDQVETDIVRLKVCVNKLLADWGCGPIIKDDFIHEMCRYGAAEVHSVAAYMGGCAAQEVIKVVTGQYVPVNHTHIYSAITATSATFSL</sequence>
<dbReference type="GO" id="GO:0019781">
    <property type="term" value="F:NEDD8 activating enzyme activity"/>
    <property type="evidence" value="ECO:0007669"/>
    <property type="project" value="UniProtKB-UniRule"/>
</dbReference>
<dbReference type="InterPro" id="IPR045886">
    <property type="entry name" value="ThiF/MoeB/HesA"/>
</dbReference>
<evidence type="ECO:0000256" key="2">
    <source>
        <dbReference type="ARBA" id="ARBA00006868"/>
    </source>
</evidence>
<dbReference type="GO" id="GO:0045116">
    <property type="term" value="P:protein neddylation"/>
    <property type="evidence" value="ECO:0007669"/>
    <property type="project" value="UniProtKB-UniRule"/>
</dbReference>
<dbReference type="GO" id="GO:0005737">
    <property type="term" value="C:cytoplasm"/>
    <property type="evidence" value="ECO:0007669"/>
    <property type="project" value="TreeGrafter"/>
</dbReference>
<dbReference type="InterPro" id="IPR035985">
    <property type="entry name" value="Ubiquitin-activating_enz"/>
</dbReference>
<name>A0AAE1KBV4_PETCI</name>
<proteinExistence type="inferred from homology"/>
<dbReference type="Proteomes" id="UP001286313">
    <property type="component" value="Unassembled WGS sequence"/>
</dbReference>
<evidence type="ECO:0000313" key="8">
    <source>
        <dbReference type="Proteomes" id="UP001286313"/>
    </source>
</evidence>
<evidence type="ECO:0000256" key="1">
    <source>
        <dbReference type="ARBA" id="ARBA00005032"/>
    </source>
</evidence>
<dbReference type="AlphaFoldDB" id="A0AAE1KBV4"/>
<dbReference type="CDD" id="cd01493">
    <property type="entry name" value="APPBP1_RUB"/>
    <property type="match status" value="1"/>
</dbReference>
<evidence type="ECO:0000256" key="3">
    <source>
        <dbReference type="ARBA" id="ARBA00015407"/>
    </source>
</evidence>
<dbReference type="FunFam" id="3.40.50.720:FF:000475">
    <property type="entry name" value="NEDD8-activating enzyme E1 regulatory subunit"/>
    <property type="match status" value="1"/>
</dbReference>
<organism evidence="7 8">
    <name type="scientific">Petrolisthes cinctipes</name>
    <name type="common">Flat porcelain crab</name>
    <dbReference type="NCBI Taxonomy" id="88211"/>
    <lineage>
        <taxon>Eukaryota</taxon>
        <taxon>Metazoa</taxon>
        <taxon>Ecdysozoa</taxon>
        <taxon>Arthropoda</taxon>
        <taxon>Crustacea</taxon>
        <taxon>Multicrustacea</taxon>
        <taxon>Malacostraca</taxon>
        <taxon>Eumalacostraca</taxon>
        <taxon>Eucarida</taxon>
        <taxon>Decapoda</taxon>
        <taxon>Pleocyemata</taxon>
        <taxon>Anomura</taxon>
        <taxon>Galatheoidea</taxon>
        <taxon>Porcellanidae</taxon>
        <taxon>Petrolisthes</taxon>
    </lineage>
</organism>
<dbReference type="InterPro" id="IPR000594">
    <property type="entry name" value="ThiF_NAD_FAD-bd"/>
</dbReference>